<protein>
    <submittedName>
        <fullName evidence="2">Transmembrane protein, putative</fullName>
    </submittedName>
</protein>
<feature type="transmembrane region" description="Helical" evidence="1">
    <location>
        <begin position="1769"/>
        <end position="1790"/>
    </location>
</feature>
<keyword evidence="3" id="KW-1185">Reference proteome</keyword>
<dbReference type="EMBL" id="GG662649">
    <property type="protein sequence ID" value="EAR98720.3"/>
    <property type="molecule type" value="Genomic_DNA"/>
</dbReference>
<evidence type="ECO:0000313" key="2">
    <source>
        <dbReference type="EMBL" id="EAR98720.3"/>
    </source>
</evidence>
<evidence type="ECO:0000313" key="3">
    <source>
        <dbReference type="Proteomes" id="UP000009168"/>
    </source>
</evidence>
<sequence>MSDYTSSKVQTQFSYQNQLIVLKLKFILKCDENILIIYSPTVQIINILTGKYESAFSGVSLNNFFNDAQNIPIINIQKKLIICQANTQVNYFQRNDFRAYIDFLDNRQNSTNIYYDLLNNALIRVTGVIKKITIMTIPGDQVLFTYYTTNSFLQGATYYFEDQTSLIVIDTTPIIYLCNYVTRNITTFNTYVKDTQGILMYQDKNILFFYSYQFITALKYPEMQLIEVFSLQQYNQTNIIDVKINQLLQILIVQTTTAFIAFDLTEVLLVQEISLFQYQNVQNIYLNEEYQVYYSITNLSLNLFYKAILVDSLLFEPFQYNIYPYLTEPILISENQFIYITFNYLNIIQVNFLKNTLELISKIQLQNIPDNFFYDQNQNQVFLLYKQSFQLNSINIRILSSGEVFLNNFQQGDIQSAFICSQYIILPSHNTIQIYNIKSNQTQSIDLPNVGKIKIAFKLQLKQISQQANNWWKIPFEDNKRFNTNDLINEGTFAKNIFILQKQDYGNTILILDLVSVKFTFQKNLNNWNIMNIANDPIKQLIYIVSNEATTYIFSYTLNFITYITNPCLKQAIISFDQNFVYSICPFDIIIYNGISFEQQFPTINKGITEANNLINMNYNNLIMVIQKNKLSIIQLKYNDTYSTIYEYEQSNFIVQSYKLIQDNNNQNYAYILISNYQNISLIQLPLSTNKLCSVYIQQQNRISENIYTQEILGQTTKSIQQINQILSLIEIQYLDGQSIEQTNFEVQDQNIDQTHKLSLRLFSKYENKILWQNDIKLSSIVSNLFLKQMTLSITTQINLNLNNTIENFQMLNVSLNLNESLYLNNFKKVYLQQLVIKIESLSQIQISNCELVVIDQLFLKDIQQHEQFIFVFTNNTSVLINQVYLSDLTQSNIFQISQSESVNISNVTLSNCSDLNNAFELWQINNLKIVNTSIIQSSFSNIYFIQSTKISTFQKIQLINSTQSVIVQVKEQDIGTIQYLSDQAILTDLEITNCVDTIFSFKTNIFELSNLKIDLLQISQSILIIQANQVNIANLNITNTEYLPSRLDGILISIIGFTDFQINNINSSRNQISLISLNQQNNEGNALISQAEFINSSILGNKPLILLNNLSNVKLQNILIEGVINTNSSLISIVVIQNCDIVTIYNSNFTKNTNIKGPGGVIYALENKLVTILNSNFRLNTCKLQNGGAIYMINIIQLGVLQINLTQFIENKSDYSSGGSIFLQNNNLIMQNSIIRLNQAQIGGGIYYVQIIPDFLIDFQLGRNNNNTFKDNIAQIYGQNFGSTLRKIFLNLEKISIPKTSLKSQQNETIFIKQFKSGEQINFEQIQLLDEEGNPMKFIDANSTQFYLLSNEVQSLVQQISISVSWDQQNKEIQCIGQLQTKQFSDGGFKLDVQVFYKPISNMSLKIISNSFPQIKDSKGNIIQSAGQLQQILNITLEQCQLGQILQNYGNSIACETCPDGKYSLNLNDQECKQCPEQAKNCSGTNIQLKSGYWRENERTDNIVYCNFNPLSCQPQLPTSKFNCIEGYKGPLCSSCDTYGNIWGSSYSTLFKSFQCQKCQESFYSIIFFNLSIILLTSFYILILLKRIIAQMEFKLTGYFFNKLDIIYLGTTLNQSDRSQVISKILTDHLHILSQLCIFTSNMPNFFTFPVSISGNSAIITSKSIDCLFSKYPQLQPLWLFQSLWSLSLPITVFFIYLIIGIILDQQNVKIFIKYLRTASIFIYFYFYPMIITMAFRSLNCISIGGKEYLDLDMNIQCYDSKMHRPQILYFSVPVIMAWALIIPIILFYKIYQTKYKQNSIFQQMKYSIFYAGYKEKYYYWEFQKLLYKTCLISMSVLLKQNTSFQVGIINIILLLEFYFIVRYKPFIREYFNQLQQKSTLICALSLNLSFLQVAADQVNPFWIILLVKNNLSLVELASSQQKSKKSKLTATQLFSKDRRISCKFSGKQFQSQENSIQQKRLSHFKKQEPCQQTNKEIFSSNKRSFINHDIQSKQRLQQNESPLKTTKTNQTIQKRKNSSNNYFVSNINSSNYILDPNKAFQNSNISHSTSPQWKFSPNLSSIVVNYFKDDFILGSQSNIYDKNKSSNEKN</sequence>
<gene>
    <name evidence="2" type="ORF">TTHERM_00582260</name>
</gene>
<reference evidence="3" key="1">
    <citation type="journal article" date="2006" name="PLoS Biol.">
        <title>Macronuclear genome sequence of the ciliate Tetrahymena thermophila, a model eukaryote.</title>
        <authorList>
            <person name="Eisen J.A."/>
            <person name="Coyne R.S."/>
            <person name="Wu M."/>
            <person name="Wu D."/>
            <person name="Thiagarajan M."/>
            <person name="Wortman J.R."/>
            <person name="Badger J.H."/>
            <person name="Ren Q."/>
            <person name="Amedeo P."/>
            <person name="Jones K.M."/>
            <person name="Tallon L.J."/>
            <person name="Delcher A.L."/>
            <person name="Salzberg S.L."/>
            <person name="Silva J.C."/>
            <person name="Haas B.J."/>
            <person name="Majoros W.H."/>
            <person name="Farzad M."/>
            <person name="Carlton J.M."/>
            <person name="Smith R.K. Jr."/>
            <person name="Garg J."/>
            <person name="Pearlman R.E."/>
            <person name="Karrer K.M."/>
            <person name="Sun L."/>
            <person name="Manning G."/>
            <person name="Elde N.C."/>
            <person name="Turkewitz A.P."/>
            <person name="Asai D.J."/>
            <person name="Wilkes D.E."/>
            <person name="Wang Y."/>
            <person name="Cai H."/>
            <person name="Collins K."/>
            <person name="Stewart B.A."/>
            <person name="Lee S.R."/>
            <person name="Wilamowska K."/>
            <person name="Weinberg Z."/>
            <person name="Ruzzo W.L."/>
            <person name="Wloga D."/>
            <person name="Gaertig J."/>
            <person name="Frankel J."/>
            <person name="Tsao C.-C."/>
            <person name="Gorovsky M.A."/>
            <person name="Keeling P.J."/>
            <person name="Waller R.F."/>
            <person name="Patron N.J."/>
            <person name="Cherry J.M."/>
            <person name="Stover N.A."/>
            <person name="Krieger C.J."/>
            <person name="del Toro C."/>
            <person name="Ryder H.F."/>
            <person name="Williamson S.C."/>
            <person name="Barbeau R.A."/>
            <person name="Hamilton E.P."/>
            <person name="Orias E."/>
        </authorList>
    </citation>
    <scope>NUCLEOTIDE SEQUENCE [LARGE SCALE GENOMIC DNA]</scope>
    <source>
        <strain evidence="3">SB210</strain>
    </source>
</reference>
<dbReference type="RefSeq" id="XP_001018965.3">
    <property type="nucleotide sequence ID" value="XM_001018965.3"/>
</dbReference>
<dbReference type="InParanoid" id="Q23Q64"/>
<name>Q23Q64_TETTS</name>
<feature type="transmembrane region" description="Helical" evidence="1">
    <location>
        <begin position="1564"/>
        <end position="1586"/>
    </location>
</feature>
<dbReference type="Proteomes" id="UP000009168">
    <property type="component" value="Unassembled WGS sequence"/>
</dbReference>
<dbReference type="HOGENOM" id="CLU_003191_4_0_1"/>
<evidence type="ECO:0000256" key="1">
    <source>
        <dbReference type="SAM" id="Phobius"/>
    </source>
</evidence>
<dbReference type="PANTHER" id="PTHR11319">
    <property type="entry name" value="G PROTEIN-COUPLED RECEPTOR-RELATED"/>
    <property type="match status" value="1"/>
</dbReference>
<dbReference type="GeneID" id="7843441"/>
<keyword evidence="1 2" id="KW-0812">Transmembrane</keyword>
<feature type="transmembrane region" description="Helical" evidence="1">
    <location>
        <begin position="1716"/>
        <end position="1737"/>
    </location>
</feature>
<keyword evidence="1" id="KW-0472">Membrane</keyword>
<feature type="transmembrane region" description="Helical" evidence="1">
    <location>
        <begin position="1845"/>
        <end position="1863"/>
    </location>
</feature>
<accession>Q23Q64</accession>
<organism evidence="2 3">
    <name type="scientific">Tetrahymena thermophila (strain SB210)</name>
    <dbReference type="NCBI Taxonomy" id="312017"/>
    <lineage>
        <taxon>Eukaryota</taxon>
        <taxon>Sar</taxon>
        <taxon>Alveolata</taxon>
        <taxon>Ciliophora</taxon>
        <taxon>Intramacronucleata</taxon>
        <taxon>Oligohymenophorea</taxon>
        <taxon>Hymenostomatida</taxon>
        <taxon>Tetrahymenina</taxon>
        <taxon>Tetrahymenidae</taxon>
        <taxon>Tetrahymena</taxon>
    </lineage>
</organism>
<dbReference type="PANTHER" id="PTHR11319:SF35">
    <property type="entry name" value="OUTER MEMBRANE PROTEIN PMPC-RELATED"/>
    <property type="match status" value="1"/>
</dbReference>
<feature type="transmembrane region" description="Helical" evidence="1">
    <location>
        <begin position="1679"/>
        <end position="1704"/>
    </location>
</feature>
<keyword evidence="1" id="KW-1133">Transmembrane helix</keyword>
<proteinExistence type="predicted"/>
<dbReference type="KEGG" id="tet:TTHERM_00582260"/>